<feature type="transmembrane region" description="Helical" evidence="1">
    <location>
        <begin position="95"/>
        <end position="113"/>
    </location>
</feature>
<reference evidence="2" key="1">
    <citation type="submission" date="2023-02" db="EMBL/GenBank/DDBJ databases">
        <title>Kitasatospora phosalacinea NBRC 14362.</title>
        <authorList>
            <person name="Ichikawa N."/>
            <person name="Sato H."/>
            <person name="Tonouchi N."/>
        </authorList>
    </citation>
    <scope>NUCLEOTIDE SEQUENCE</scope>
    <source>
        <strain evidence="2">NBRC 14362</strain>
    </source>
</reference>
<accession>A0A9W6PKR7</accession>
<dbReference type="RefSeq" id="WP_033252895.1">
    <property type="nucleotide sequence ID" value="NZ_BSRX01000047.1"/>
</dbReference>
<dbReference type="Proteomes" id="UP001165143">
    <property type="component" value="Unassembled WGS sequence"/>
</dbReference>
<keyword evidence="1" id="KW-1133">Transmembrane helix</keyword>
<protein>
    <submittedName>
        <fullName evidence="2">Uncharacterized protein</fullName>
    </submittedName>
</protein>
<gene>
    <name evidence="2" type="ORF">Kpho01_61110</name>
</gene>
<feature type="transmembrane region" description="Helical" evidence="1">
    <location>
        <begin position="6"/>
        <end position="26"/>
    </location>
</feature>
<feature type="transmembrane region" description="Helical" evidence="1">
    <location>
        <begin position="125"/>
        <end position="149"/>
    </location>
</feature>
<keyword evidence="1" id="KW-0812">Transmembrane</keyword>
<dbReference type="EMBL" id="BSRX01000047">
    <property type="protein sequence ID" value="GLW58100.1"/>
    <property type="molecule type" value="Genomic_DNA"/>
</dbReference>
<keyword evidence="1" id="KW-0472">Membrane</keyword>
<feature type="transmembrane region" description="Helical" evidence="1">
    <location>
        <begin position="38"/>
        <end position="64"/>
    </location>
</feature>
<evidence type="ECO:0000313" key="2">
    <source>
        <dbReference type="EMBL" id="GLW58100.1"/>
    </source>
</evidence>
<sequence length="161" mass="15749">MTSIQLSVGGLALALALLLATALRWWRRGFPLPDAFALVGGLLSGLLSALCSGGLLGLAAHLLVGQATNPLGDKVLGSDTQLLAHPGPAGLTGPGGVATVLLAAATALAWRCCDARLRAQIGTGALSGSALGLAAGLSGLAAATLVPAINHLGDQVLAALH</sequence>
<proteinExistence type="predicted"/>
<dbReference type="AlphaFoldDB" id="A0A9W6PKR7"/>
<dbReference type="OrthoDB" id="9872871at2"/>
<name>A0A9W6PKR7_9ACTN</name>
<evidence type="ECO:0000313" key="3">
    <source>
        <dbReference type="Proteomes" id="UP001165143"/>
    </source>
</evidence>
<comment type="caution">
    <text evidence="2">The sequence shown here is derived from an EMBL/GenBank/DDBJ whole genome shotgun (WGS) entry which is preliminary data.</text>
</comment>
<organism evidence="2 3">
    <name type="scientific">Kitasatospora phosalacinea</name>
    <dbReference type="NCBI Taxonomy" id="2065"/>
    <lineage>
        <taxon>Bacteria</taxon>
        <taxon>Bacillati</taxon>
        <taxon>Actinomycetota</taxon>
        <taxon>Actinomycetes</taxon>
        <taxon>Kitasatosporales</taxon>
        <taxon>Streptomycetaceae</taxon>
        <taxon>Kitasatospora</taxon>
    </lineage>
</organism>
<evidence type="ECO:0000256" key="1">
    <source>
        <dbReference type="SAM" id="Phobius"/>
    </source>
</evidence>